<evidence type="ECO:0000313" key="7">
    <source>
        <dbReference type="EMBL" id="JAG28687.1"/>
    </source>
</evidence>
<dbReference type="EMBL" id="GBHO01014917">
    <property type="protein sequence ID" value="JAG28687.1"/>
    <property type="molecule type" value="Transcribed_RNA"/>
</dbReference>
<comment type="similarity">
    <text evidence="1">Belongs to the beclin family.</text>
</comment>
<reference evidence="4" key="2">
    <citation type="submission" date="2014-07" db="EMBL/GenBank/DDBJ databases">
        <authorList>
            <person name="Hull J."/>
        </authorList>
    </citation>
    <scope>NUCLEOTIDE SEQUENCE</scope>
</reference>
<dbReference type="PANTHER" id="PTHR12768:SF4">
    <property type="entry name" value="BECLIN-1"/>
    <property type="match status" value="1"/>
</dbReference>
<dbReference type="InterPro" id="IPR040455">
    <property type="entry name" value="Atg6_BARA"/>
</dbReference>
<dbReference type="Gene3D" id="1.10.418.40">
    <property type="entry name" value="Autophagy protein 6/Beclin 1"/>
    <property type="match status" value="1"/>
</dbReference>
<dbReference type="GO" id="GO:0034271">
    <property type="term" value="C:phosphatidylinositol 3-kinase complex, class III, type I"/>
    <property type="evidence" value="ECO:0007669"/>
    <property type="project" value="TreeGrafter"/>
</dbReference>
<evidence type="ECO:0000313" key="14">
    <source>
        <dbReference type="EMBL" id="JAG35519.1"/>
    </source>
</evidence>
<dbReference type="EMBL" id="GBHO01008086">
    <property type="protein sequence ID" value="JAG35518.1"/>
    <property type="molecule type" value="Transcribed_RNA"/>
</dbReference>
<evidence type="ECO:0000313" key="13">
    <source>
        <dbReference type="EMBL" id="JAG35518.1"/>
    </source>
</evidence>
<evidence type="ECO:0000313" key="16">
    <source>
        <dbReference type="EMBL" id="JAQ17547.1"/>
    </source>
</evidence>
<dbReference type="GO" id="GO:0030674">
    <property type="term" value="F:protein-macromolecule adaptor activity"/>
    <property type="evidence" value="ECO:0007669"/>
    <property type="project" value="TreeGrafter"/>
</dbReference>
<dbReference type="EMBL" id="GBHO01014914">
    <property type="protein sequence ID" value="JAG28690.1"/>
    <property type="molecule type" value="Transcribed_RNA"/>
</dbReference>
<dbReference type="GO" id="GO:0034272">
    <property type="term" value="C:phosphatidylinositol 3-kinase complex, class III, type II"/>
    <property type="evidence" value="ECO:0007669"/>
    <property type="project" value="TreeGrafter"/>
</dbReference>
<feature type="domain" description="Atg6 BARA" evidence="2">
    <location>
        <begin position="24"/>
        <end position="216"/>
    </location>
</feature>
<dbReference type="EMBL" id="GBHO01008091">
    <property type="protein sequence ID" value="JAG35513.1"/>
    <property type="molecule type" value="Transcribed_RNA"/>
</dbReference>
<protein>
    <submittedName>
        <fullName evidence="4">Vacuolar protein sorting-associated protein 30</fullName>
    </submittedName>
</protein>
<dbReference type="EMBL" id="GBHO01014915">
    <property type="protein sequence ID" value="JAG28689.1"/>
    <property type="molecule type" value="Transcribed_RNA"/>
</dbReference>
<evidence type="ECO:0000313" key="6">
    <source>
        <dbReference type="EMBL" id="JAG28686.1"/>
    </source>
</evidence>
<evidence type="ECO:0000313" key="10">
    <source>
        <dbReference type="EMBL" id="JAG35512.1"/>
    </source>
</evidence>
<dbReference type="AlphaFoldDB" id="A0A0A9YC53"/>
<dbReference type="EMBL" id="GBHO01043434">
    <property type="protein sequence ID" value="JAG00170.1"/>
    <property type="molecule type" value="Transcribed_RNA"/>
</dbReference>
<dbReference type="InterPro" id="IPR007243">
    <property type="entry name" value="Atg6/Beclin"/>
</dbReference>
<gene>
    <name evidence="4" type="primary">VPS30_4</name>
    <name evidence="15" type="synonym">VPS30_0</name>
    <name evidence="12" type="synonym">VPS30_1</name>
    <name evidence="13" type="synonym">VPS30_10</name>
    <name evidence="14" type="synonym">VPS30_11</name>
    <name evidence="6" type="synonym">VPS30_12</name>
    <name evidence="7" type="synonym">VPS30_13</name>
    <name evidence="9" type="synonym">VPS30_15</name>
    <name evidence="5" type="synonym">VPS30_2</name>
    <name evidence="3" type="synonym">VPS30_6</name>
    <name evidence="11" type="synonym">VPS30_7</name>
    <name evidence="10" type="synonym">VPS30_8</name>
    <name evidence="8" type="synonym">VPS30_9</name>
    <name evidence="8" type="ORF">CM83_17733</name>
    <name evidence="9" type="ORF">CM83_17739</name>
    <name evidence="3" type="ORF">CM83_17744</name>
    <name evidence="5" type="ORF">CM83_17755</name>
    <name evidence="6" type="ORF">CM83_17760</name>
    <name evidence="7" type="ORF">CM83_17766</name>
    <name evidence="4" type="ORF">CM83_17776</name>
    <name evidence="12" type="ORF">CM83_17786</name>
    <name evidence="13" type="ORF">CM83_17791</name>
    <name evidence="14" type="ORF">CM83_17796</name>
    <name evidence="10" type="ORF">CM83_17801</name>
    <name evidence="11" type="ORF">CM83_17806</name>
    <name evidence="16" type="ORF">g.18674</name>
    <name evidence="15" type="ORF">g.18677</name>
</gene>
<evidence type="ECO:0000313" key="12">
    <source>
        <dbReference type="EMBL" id="JAG35517.1"/>
    </source>
</evidence>
<name>A0A0A9YC53_LYGHE</name>
<dbReference type="Pfam" id="PF04111">
    <property type="entry name" value="APG6"/>
    <property type="match status" value="1"/>
</dbReference>
<dbReference type="PANTHER" id="PTHR12768">
    <property type="entry name" value="BECLIN 1"/>
    <property type="match status" value="1"/>
</dbReference>
<evidence type="ECO:0000313" key="11">
    <source>
        <dbReference type="EMBL" id="JAG35513.1"/>
    </source>
</evidence>
<dbReference type="EMBL" id="GBHO01008087">
    <property type="protein sequence ID" value="JAG35517.1"/>
    <property type="molecule type" value="Transcribed_RNA"/>
</dbReference>
<dbReference type="GO" id="GO:0043548">
    <property type="term" value="F:phosphatidylinositol 3-kinase binding"/>
    <property type="evidence" value="ECO:0007669"/>
    <property type="project" value="TreeGrafter"/>
</dbReference>
<proteinExistence type="inferred from homology"/>
<evidence type="ECO:0000313" key="5">
    <source>
        <dbReference type="EMBL" id="JAG28685.1"/>
    </source>
</evidence>
<dbReference type="GO" id="GO:0006995">
    <property type="term" value="P:cellular response to nitrogen starvation"/>
    <property type="evidence" value="ECO:0007669"/>
    <property type="project" value="TreeGrafter"/>
</dbReference>
<dbReference type="GO" id="GO:0000407">
    <property type="term" value="C:phagophore assembly site"/>
    <property type="evidence" value="ECO:0007669"/>
    <property type="project" value="TreeGrafter"/>
</dbReference>
<dbReference type="EMBL" id="GDHC01001082">
    <property type="protein sequence ID" value="JAQ17547.1"/>
    <property type="molecule type" value="Transcribed_RNA"/>
</dbReference>
<dbReference type="EMBL" id="GBHO01008085">
    <property type="protein sequence ID" value="JAG35519.1"/>
    <property type="molecule type" value="Transcribed_RNA"/>
</dbReference>
<evidence type="ECO:0000313" key="9">
    <source>
        <dbReference type="EMBL" id="JAG28690.1"/>
    </source>
</evidence>
<sequence length="218" mass="24898">MQLCETQHSMETELENVENMVQYLQHCNPILDLFPITFTAHIGTIGGFRLGRTATQVVEWDEINIALGQLALLLDMIQKRSRVQTTIHILSRGALSEIRQLNQHQHDTSTIYPLYRLESCVLQTMRRSVQFLGAVNCHSSETRTVVVDEFDYAILLLATLIETLATTLKCSDNPSWTSLHYQFLGQYSLIYDSQQELDWTLAMAHLLTNSQLLLLCLV</sequence>
<reference evidence="4" key="1">
    <citation type="journal article" date="2014" name="PLoS ONE">
        <title>Transcriptome-Based Identification of ABC Transporters in the Western Tarnished Plant Bug Lygus hesperus.</title>
        <authorList>
            <person name="Hull J.J."/>
            <person name="Chaney K."/>
            <person name="Geib S.M."/>
            <person name="Fabrick J.A."/>
            <person name="Brent C.S."/>
            <person name="Walsh D."/>
            <person name="Lavine L.C."/>
        </authorList>
    </citation>
    <scope>NUCLEOTIDE SEQUENCE</scope>
</reference>
<dbReference type="GO" id="GO:0000423">
    <property type="term" value="P:mitophagy"/>
    <property type="evidence" value="ECO:0007669"/>
    <property type="project" value="TreeGrafter"/>
</dbReference>
<dbReference type="EMBL" id="GDHC01007497">
    <property type="protein sequence ID" value="JAQ11132.1"/>
    <property type="molecule type" value="Transcribed_RNA"/>
</dbReference>
<evidence type="ECO:0000313" key="3">
    <source>
        <dbReference type="EMBL" id="JAG00170.1"/>
    </source>
</evidence>
<dbReference type="GO" id="GO:0045324">
    <property type="term" value="P:late endosome to vacuole transport"/>
    <property type="evidence" value="ECO:0007669"/>
    <property type="project" value="TreeGrafter"/>
</dbReference>
<evidence type="ECO:0000313" key="15">
    <source>
        <dbReference type="EMBL" id="JAQ11132.1"/>
    </source>
</evidence>
<accession>A0A0A9YC53</accession>
<dbReference type="EMBL" id="GBHO01008092">
    <property type="protein sequence ID" value="JAG35512.1"/>
    <property type="molecule type" value="Transcribed_RNA"/>
</dbReference>
<dbReference type="EMBL" id="GBHO01014921">
    <property type="protein sequence ID" value="JAG28683.1"/>
    <property type="molecule type" value="Transcribed_RNA"/>
</dbReference>
<organism evidence="4">
    <name type="scientific">Lygus hesperus</name>
    <name type="common">Western plant bug</name>
    <dbReference type="NCBI Taxonomy" id="30085"/>
    <lineage>
        <taxon>Eukaryota</taxon>
        <taxon>Metazoa</taxon>
        <taxon>Ecdysozoa</taxon>
        <taxon>Arthropoda</taxon>
        <taxon>Hexapoda</taxon>
        <taxon>Insecta</taxon>
        <taxon>Pterygota</taxon>
        <taxon>Neoptera</taxon>
        <taxon>Paraneoptera</taxon>
        <taxon>Hemiptera</taxon>
        <taxon>Heteroptera</taxon>
        <taxon>Panheteroptera</taxon>
        <taxon>Cimicomorpha</taxon>
        <taxon>Miridae</taxon>
        <taxon>Mirini</taxon>
        <taxon>Lygus</taxon>
    </lineage>
</organism>
<evidence type="ECO:0000313" key="4">
    <source>
        <dbReference type="EMBL" id="JAG28683.1"/>
    </source>
</evidence>
<dbReference type="EMBL" id="GBHO01014918">
    <property type="protein sequence ID" value="JAG28686.1"/>
    <property type="molecule type" value="Transcribed_RNA"/>
</dbReference>
<evidence type="ECO:0000256" key="1">
    <source>
        <dbReference type="ARBA" id="ARBA00005965"/>
    </source>
</evidence>
<dbReference type="EMBL" id="GBHO01014919">
    <property type="protein sequence ID" value="JAG28685.1"/>
    <property type="molecule type" value="Transcribed_RNA"/>
</dbReference>
<evidence type="ECO:0000259" key="2">
    <source>
        <dbReference type="Pfam" id="PF04111"/>
    </source>
</evidence>
<dbReference type="InterPro" id="IPR038274">
    <property type="entry name" value="Atg6/Beclin_C_sf"/>
</dbReference>
<reference evidence="15" key="3">
    <citation type="journal article" date="2016" name="Gigascience">
        <title>De novo construction of an expanded transcriptome assembly for the western tarnished plant bug, Lygus hesperus.</title>
        <authorList>
            <person name="Tassone E.E."/>
            <person name="Geib S.M."/>
            <person name="Hall B."/>
            <person name="Fabrick J.A."/>
            <person name="Brent C.S."/>
            <person name="Hull J.J."/>
        </authorList>
    </citation>
    <scope>NUCLEOTIDE SEQUENCE</scope>
</reference>
<evidence type="ECO:0000313" key="8">
    <source>
        <dbReference type="EMBL" id="JAG28689.1"/>
    </source>
</evidence>
<dbReference type="GO" id="GO:0000045">
    <property type="term" value="P:autophagosome assembly"/>
    <property type="evidence" value="ECO:0007669"/>
    <property type="project" value="TreeGrafter"/>
</dbReference>